<evidence type="ECO:0000256" key="3">
    <source>
        <dbReference type="ARBA" id="ARBA00022741"/>
    </source>
</evidence>
<dbReference type="SMART" id="SM00220">
    <property type="entry name" value="S_TKc"/>
    <property type="match status" value="1"/>
</dbReference>
<dbReference type="FunFam" id="1.10.510.10:FF:000551">
    <property type="entry name" value="Non-specific serine/threonine protein kinase"/>
    <property type="match status" value="1"/>
</dbReference>
<dbReference type="InterPro" id="IPR011009">
    <property type="entry name" value="Kinase-like_dom_sf"/>
</dbReference>
<dbReference type="PANTHER" id="PTHR24351">
    <property type="entry name" value="RIBOSOMAL PROTEIN S6 KINASE"/>
    <property type="match status" value="1"/>
</dbReference>
<proteinExistence type="predicted"/>
<dbReference type="InterPro" id="IPR008271">
    <property type="entry name" value="Ser/Thr_kinase_AS"/>
</dbReference>
<keyword evidence="2" id="KW-0808">Transferase</keyword>
<keyword evidence="3" id="KW-0547">Nucleotide-binding</keyword>
<keyword evidence="8" id="KW-1185">Reference proteome</keyword>
<keyword evidence="4 7" id="KW-0418">Kinase</keyword>
<dbReference type="PROSITE" id="PS50011">
    <property type="entry name" value="PROTEIN_KINASE_DOM"/>
    <property type="match status" value="1"/>
</dbReference>
<dbReference type="OMA" id="ERRTTIC"/>
<dbReference type="EMBL" id="GL452187">
    <property type="protein sequence ID" value="EFN77809.1"/>
    <property type="molecule type" value="Genomic_DNA"/>
</dbReference>
<dbReference type="InParanoid" id="E2C2N1"/>
<evidence type="ECO:0000256" key="4">
    <source>
        <dbReference type="ARBA" id="ARBA00022777"/>
    </source>
</evidence>
<evidence type="ECO:0000313" key="8">
    <source>
        <dbReference type="Proteomes" id="UP000008237"/>
    </source>
</evidence>
<dbReference type="PROSITE" id="PS00108">
    <property type="entry name" value="PROTEIN_KINASE_ST"/>
    <property type="match status" value="1"/>
</dbReference>
<feature type="domain" description="Protein kinase" evidence="6">
    <location>
        <begin position="1"/>
        <end position="166"/>
    </location>
</feature>
<keyword evidence="1" id="KW-0723">Serine/threonine-protein kinase</keyword>
<gene>
    <name evidence="7" type="ORF">EAI_13309</name>
</gene>
<evidence type="ECO:0000256" key="1">
    <source>
        <dbReference type="ARBA" id="ARBA00022527"/>
    </source>
</evidence>
<dbReference type="OrthoDB" id="3205605at2759"/>
<dbReference type="SUPFAM" id="SSF56112">
    <property type="entry name" value="Protein kinase-like (PK-like)"/>
    <property type="match status" value="1"/>
</dbReference>
<accession>E2C2N1</accession>
<dbReference type="GO" id="GO:0004674">
    <property type="term" value="F:protein serine/threonine kinase activity"/>
    <property type="evidence" value="ECO:0007669"/>
    <property type="project" value="UniProtKB-KW"/>
</dbReference>
<evidence type="ECO:0000259" key="6">
    <source>
        <dbReference type="PROSITE" id="PS50011"/>
    </source>
</evidence>
<sequence length="166" mass="18997">MIVAENAVIQAKQEVAIQRMIGHHPFIVNSTHRWQGRKTLYILTDYIPGGELFSLVKEYGCLPEDVVRIYVAEIALAIDFLHNAGIAHRDIKPTNILLDKDGHAVIIDFGFAKWLQRTERTNTFCGTPEYMAPEILRKEYYGQEVDWWSLGVLACFLFTNQVCGRL</sequence>
<dbReference type="Gene3D" id="3.30.200.20">
    <property type="entry name" value="Phosphorylase Kinase, domain 1"/>
    <property type="match status" value="1"/>
</dbReference>
<dbReference type="Pfam" id="PF00069">
    <property type="entry name" value="Pkinase"/>
    <property type="match status" value="1"/>
</dbReference>
<dbReference type="Proteomes" id="UP000008237">
    <property type="component" value="Unassembled WGS sequence"/>
</dbReference>
<dbReference type="STRING" id="610380.E2C2N1"/>
<reference evidence="7 8" key="1">
    <citation type="journal article" date="2010" name="Science">
        <title>Genomic comparison of the ants Camponotus floridanus and Harpegnathos saltator.</title>
        <authorList>
            <person name="Bonasio R."/>
            <person name="Zhang G."/>
            <person name="Ye C."/>
            <person name="Mutti N.S."/>
            <person name="Fang X."/>
            <person name="Qin N."/>
            <person name="Donahue G."/>
            <person name="Yang P."/>
            <person name="Li Q."/>
            <person name="Li C."/>
            <person name="Zhang P."/>
            <person name="Huang Z."/>
            <person name="Berger S.L."/>
            <person name="Reinberg D."/>
            <person name="Wang J."/>
            <person name="Liebig J."/>
        </authorList>
    </citation>
    <scope>NUCLEOTIDE SEQUENCE [LARGE SCALE GENOMIC DNA]</scope>
    <source>
        <strain evidence="7 8">R22 G/1</strain>
    </source>
</reference>
<dbReference type="Gene3D" id="1.10.510.10">
    <property type="entry name" value="Transferase(Phosphotransferase) domain 1"/>
    <property type="match status" value="1"/>
</dbReference>
<organism evidence="8">
    <name type="scientific">Harpegnathos saltator</name>
    <name type="common">Jerdon's jumping ant</name>
    <dbReference type="NCBI Taxonomy" id="610380"/>
    <lineage>
        <taxon>Eukaryota</taxon>
        <taxon>Metazoa</taxon>
        <taxon>Ecdysozoa</taxon>
        <taxon>Arthropoda</taxon>
        <taxon>Hexapoda</taxon>
        <taxon>Insecta</taxon>
        <taxon>Pterygota</taxon>
        <taxon>Neoptera</taxon>
        <taxon>Endopterygota</taxon>
        <taxon>Hymenoptera</taxon>
        <taxon>Apocrita</taxon>
        <taxon>Aculeata</taxon>
        <taxon>Formicoidea</taxon>
        <taxon>Formicidae</taxon>
        <taxon>Ponerinae</taxon>
        <taxon>Ponerini</taxon>
        <taxon>Harpegnathos</taxon>
    </lineage>
</organism>
<keyword evidence="5" id="KW-0067">ATP-binding</keyword>
<protein>
    <submittedName>
        <fullName evidence="7">Protein kinase 4</fullName>
    </submittedName>
</protein>
<evidence type="ECO:0000256" key="2">
    <source>
        <dbReference type="ARBA" id="ARBA00022679"/>
    </source>
</evidence>
<evidence type="ECO:0000256" key="5">
    <source>
        <dbReference type="ARBA" id="ARBA00022840"/>
    </source>
</evidence>
<dbReference type="AlphaFoldDB" id="E2C2N1"/>
<dbReference type="GO" id="GO:0005524">
    <property type="term" value="F:ATP binding"/>
    <property type="evidence" value="ECO:0007669"/>
    <property type="project" value="UniProtKB-KW"/>
</dbReference>
<dbReference type="InterPro" id="IPR000719">
    <property type="entry name" value="Prot_kinase_dom"/>
</dbReference>
<name>E2C2N1_HARSA</name>
<evidence type="ECO:0000313" key="7">
    <source>
        <dbReference type="EMBL" id="EFN77809.1"/>
    </source>
</evidence>